<keyword evidence="12" id="KW-0902">Two-component regulatory system</keyword>
<dbReference type="KEGG" id="pprf:DPRO_3454"/>
<evidence type="ECO:0000313" key="19">
    <source>
        <dbReference type="EMBL" id="SOB60369.1"/>
    </source>
</evidence>
<dbReference type="InterPro" id="IPR003660">
    <property type="entry name" value="HAMP_dom"/>
</dbReference>
<dbReference type="Pfam" id="PF02743">
    <property type="entry name" value="dCache_1"/>
    <property type="match status" value="1"/>
</dbReference>
<gene>
    <name evidence="19" type="ORF">DPRO_3454</name>
</gene>
<feature type="domain" description="Response regulatory" evidence="17">
    <location>
        <begin position="629"/>
        <end position="746"/>
    </location>
</feature>
<dbReference type="PANTHER" id="PTHR45339">
    <property type="entry name" value="HYBRID SIGNAL TRANSDUCTION HISTIDINE KINASE J"/>
    <property type="match status" value="1"/>
</dbReference>
<feature type="transmembrane region" description="Helical" evidence="15">
    <location>
        <begin position="21"/>
        <end position="42"/>
    </location>
</feature>
<dbReference type="Gene3D" id="3.40.50.2300">
    <property type="match status" value="1"/>
</dbReference>
<keyword evidence="7 15" id="KW-0812">Transmembrane</keyword>
<dbReference type="PRINTS" id="PR00344">
    <property type="entry name" value="BCTRLSENSOR"/>
</dbReference>
<evidence type="ECO:0000256" key="5">
    <source>
        <dbReference type="ARBA" id="ARBA00022553"/>
    </source>
</evidence>
<evidence type="ECO:0000256" key="14">
    <source>
        <dbReference type="PROSITE-ProRule" id="PRU00169"/>
    </source>
</evidence>
<sequence>MSTNKPITERPTRLKVRFYRNITFALAVPLIFMSLLTSMTAYKNAGKQAVENSLRVSFLFSNSITSDMHEAELRLKYLTELLDNDGIENDKMQRLIDEIRFSQNGILDIRILDLNGIVTMASPSVEDVIGMDMSYTSLYEATVETDNTIWSHAFISPETGIPVASIATTFRNGVIVANYDFTSLRKTIVDMADLQGMEVTVLDSAGTVLAHSDPSRAMRREWNRRSQLYTTLSKQKKHFNTIEIDNTQYLVTATAISETGWTLIVKQPTEAIYAPVVRLTALYVVCSLIFIILGILLSYRFTQWIFEYLQRLLVNIKSVAEGNYDYDPEDTRFTELAEVGTHFTRMFQETQKREEQIADLNQQLQLRLSQAESANKAKNEFLANMSHELRTPLNGALGMLQLLQECNLNKEQEEYTVTAINSCKNLTTLVNDLLDLSRIEAGKMKVISEPFSLHALCCSLNDIFMLPLKEKGLRFSLHLDKRIPQWQRGDQIRLKQVLLNLVGNAIKFTDRGSVSVEVYPLPAIHEDTYRALFMVSDTGIGLHASEIDTIFEPFTQADGSYTRSTGGAGLGLSIVKRLVTLMNGNVAIDSTPGEGTTVFFCTTFGKPPTPPKERTLKEAPEQLLTRNLHILVAEDEQVNRRMITALLNKHDIQVTAVQNGKEALDALEKDHFDIVLMDIQMPVMDGVTAMQAIRESGQEYSSMPIVALTAHAMSGDRELFLEQGFDGYIAKPIDVQDLLNTIRENI</sequence>
<evidence type="ECO:0000256" key="4">
    <source>
        <dbReference type="ARBA" id="ARBA00022475"/>
    </source>
</evidence>
<feature type="domain" description="HAMP" evidence="18">
    <location>
        <begin position="303"/>
        <end position="355"/>
    </location>
</feature>
<dbReference type="CDD" id="cd16922">
    <property type="entry name" value="HATPase_EvgS-ArcB-TorS-like"/>
    <property type="match status" value="1"/>
</dbReference>
<name>A0A2C8FCV1_9BACT</name>
<feature type="modified residue" description="4-aspartylphosphate" evidence="14">
    <location>
        <position position="678"/>
    </location>
</feature>
<evidence type="ECO:0000256" key="9">
    <source>
        <dbReference type="ARBA" id="ARBA00022777"/>
    </source>
</evidence>
<dbReference type="PROSITE" id="PS50885">
    <property type="entry name" value="HAMP"/>
    <property type="match status" value="1"/>
</dbReference>
<feature type="domain" description="Histidine kinase" evidence="16">
    <location>
        <begin position="384"/>
        <end position="606"/>
    </location>
</feature>
<dbReference type="CDD" id="cd18773">
    <property type="entry name" value="PDC1_HK_sensor"/>
    <property type="match status" value="1"/>
</dbReference>
<evidence type="ECO:0000259" key="16">
    <source>
        <dbReference type="PROSITE" id="PS50109"/>
    </source>
</evidence>
<keyword evidence="10" id="KW-0067">ATP-binding</keyword>
<dbReference type="GO" id="GO:0005524">
    <property type="term" value="F:ATP binding"/>
    <property type="evidence" value="ECO:0007669"/>
    <property type="project" value="UniProtKB-KW"/>
</dbReference>
<dbReference type="InterPro" id="IPR001789">
    <property type="entry name" value="Sig_transdc_resp-reg_receiver"/>
</dbReference>
<dbReference type="SMART" id="SM00387">
    <property type="entry name" value="HATPase_c"/>
    <property type="match status" value="1"/>
</dbReference>
<protein>
    <recommendedName>
        <fullName evidence="3">histidine kinase</fullName>
        <ecNumber evidence="3">2.7.13.3</ecNumber>
    </recommendedName>
</protein>
<evidence type="ECO:0000313" key="20">
    <source>
        <dbReference type="Proteomes" id="UP000219215"/>
    </source>
</evidence>
<evidence type="ECO:0000259" key="17">
    <source>
        <dbReference type="PROSITE" id="PS50110"/>
    </source>
</evidence>
<dbReference type="InterPro" id="IPR003661">
    <property type="entry name" value="HisK_dim/P_dom"/>
</dbReference>
<dbReference type="InterPro" id="IPR036890">
    <property type="entry name" value="HATPase_C_sf"/>
</dbReference>
<evidence type="ECO:0000256" key="15">
    <source>
        <dbReference type="SAM" id="Phobius"/>
    </source>
</evidence>
<evidence type="ECO:0000256" key="12">
    <source>
        <dbReference type="ARBA" id="ARBA00023012"/>
    </source>
</evidence>
<dbReference type="PROSITE" id="PS50110">
    <property type="entry name" value="RESPONSE_REGULATORY"/>
    <property type="match status" value="1"/>
</dbReference>
<evidence type="ECO:0000256" key="1">
    <source>
        <dbReference type="ARBA" id="ARBA00000085"/>
    </source>
</evidence>
<dbReference type="Gene3D" id="3.30.450.20">
    <property type="entry name" value="PAS domain"/>
    <property type="match status" value="2"/>
</dbReference>
<dbReference type="CDD" id="cd17546">
    <property type="entry name" value="REC_hyHK_CKI1_RcsC-like"/>
    <property type="match status" value="1"/>
</dbReference>
<evidence type="ECO:0000256" key="3">
    <source>
        <dbReference type="ARBA" id="ARBA00012438"/>
    </source>
</evidence>
<dbReference type="SUPFAM" id="SSF52172">
    <property type="entry name" value="CheY-like"/>
    <property type="match status" value="1"/>
</dbReference>
<evidence type="ECO:0000256" key="2">
    <source>
        <dbReference type="ARBA" id="ARBA00004651"/>
    </source>
</evidence>
<dbReference type="InterPro" id="IPR003594">
    <property type="entry name" value="HATPase_dom"/>
</dbReference>
<dbReference type="Pfam" id="PF00072">
    <property type="entry name" value="Response_reg"/>
    <property type="match status" value="1"/>
</dbReference>
<dbReference type="PANTHER" id="PTHR45339:SF1">
    <property type="entry name" value="HYBRID SIGNAL TRANSDUCTION HISTIDINE KINASE J"/>
    <property type="match status" value="1"/>
</dbReference>
<dbReference type="Pfam" id="PF02518">
    <property type="entry name" value="HATPase_c"/>
    <property type="match status" value="1"/>
</dbReference>
<dbReference type="Pfam" id="PF00512">
    <property type="entry name" value="HisKA"/>
    <property type="match status" value="1"/>
</dbReference>
<dbReference type="Gene3D" id="6.10.340.10">
    <property type="match status" value="1"/>
</dbReference>
<dbReference type="SUPFAM" id="SSF55874">
    <property type="entry name" value="ATPase domain of HSP90 chaperone/DNA topoisomerase II/histidine kinase"/>
    <property type="match status" value="1"/>
</dbReference>
<dbReference type="GO" id="GO:0005886">
    <property type="term" value="C:plasma membrane"/>
    <property type="evidence" value="ECO:0007669"/>
    <property type="project" value="UniProtKB-SubCell"/>
</dbReference>
<keyword evidence="20" id="KW-1185">Reference proteome</keyword>
<comment type="catalytic activity">
    <reaction evidence="1">
        <text>ATP + protein L-histidine = ADP + protein N-phospho-L-histidine.</text>
        <dbReference type="EC" id="2.7.13.3"/>
    </reaction>
</comment>
<keyword evidence="6" id="KW-0808">Transferase</keyword>
<dbReference type="EC" id="2.7.13.3" evidence="3"/>
<organism evidence="19 20">
    <name type="scientific">Pseudodesulfovibrio profundus</name>
    <dbReference type="NCBI Taxonomy" id="57320"/>
    <lineage>
        <taxon>Bacteria</taxon>
        <taxon>Pseudomonadati</taxon>
        <taxon>Thermodesulfobacteriota</taxon>
        <taxon>Desulfovibrionia</taxon>
        <taxon>Desulfovibrionales</taxon>
        <taxon>Desulfovibrionaceae</taxon>
    </lineage>
</organism>
<evidence type="ECO:0000256" key="11">
    <source>
        <dbReference type="ARBA" id="ARBA00022989"/>
    </source>
</evidence>
<dbReference type="CDD" id="cd00082">
    <property type="entry name" value="HisKA"/>
    <property type="match status" value="1"/>
</dbReference>
<evidence type="ECO:0000256" key="8">
    <source>
        <dbReference type="ARBA" id="ARBA00022741"/>
    </source>
</evidence>
<dbReference type="FunFam" id="3.30.565.10:FF:000010">
    <property type="entry name" value="Sensor histidine kinase RcsC"/>
    <property type="match status" value="1"/>
</dbReference>
<feature type="transmembrane region" description="Helical" evidence="15">
    <location>
        <begin position="281"/>
        <end position="301"/>
    </location>
</feature>
<keyword evidence="5 14" id="KW-0597">Phosphoprotein</keyword>
<dbReference type="InterPro" id="IPR036097">
    <property type="entry name" value="HisK_dim/P_sf"/>
</dbReference>
<dbReference type="EMBL" id="LT907975">
    <property type="protein sequence ID" value="SOB60369.1"/>
    <property type="molecule type" value="Genomic_DNA"/>
</dbReference>
<dbReference type="SUPFAM" id="SSF47384">
    <property type="entry name" value="Homodimeric domain of signal transducing histidine kinase"/>
    <property type="match status" value="1"/>
</dbReference>
<keyword evidence="13 15" id="KW-0472">Membrane</keyword>
<dbReference type="Gene3D" id="3.30.565.10">
    <property type="entry name" value="Histidine kinase-like ATPase, C-terminal domain"/>
    <property type="match status" value="1"/>
</dbReference>
<comment type="subcellular location">
    <subcellularLocation>
        <location evidence="2">Cell membrane</location>
        <topology evidence="2">Multi-pass membrane protein</topology>
    </subcellularLocation>
</comment>
<dbReference type="InterPro" id="IPR005467">
    <property type="entry name" value="His_kinase_dom"/>
</dbReference>
<keyword evidence="8" id="KW-0547">Nucleotide-binding</keyword>
<keyword evidence="4" id="KW-1003">Cell membrane</keyword>
<evidence type="ECO:0000256" key="7">
    <source>
        <dbReference type="ARBA" id="ARBA00022692"/>
    </source>
</evidence>
<dbReference type="GO" id="GO:0000155">
    <property type="term" value="F:phosphorelay sensor kinase activity"/>
    <property type="evidence" value="ECO:0007669"/>
    <property type="project" value="InterPro"/>
</dbReference>
<dbReference type="AlphaFoldDB" id="A0A2C8FCV1"/>
<dbReference type="SMART" id="SM00388">
    <property type="entry name" value="HisKA"/>
    <property type="match status" value="1"/>
</dbReference>
<dbReference type="InterPro" id="IPR004358">
    <property type="entry name" value="Sig_transdc_His_kin-like_C"/>
</dbReference>
<evidence type="ECO:0000256" key="6">
    <source>
        <dbReference type="ARBA" id="ARBA00022679"/>
    </source>
</evidence>
<evidence type="ECO:0000256" key="13">
    <source>
        <dbReference type="ARBA" id="ARBA00023136"/>
    </source>
</evidence>
<dbReference type="RefSeq" id="WP_097013107.1">
    <property type="nucleotide sequence ID" value="NZ_LT907975.1"/>
</dbReference>
<evidence type="ECO:0000259" key="18">
    <source>
        <dbReference type="PROSITE" id="PS50885"/>
    </source>
</evidence>
<dbReference type="Proteomes" id="UP000219215">
    <property type="component" value="Chromosome DPRO"/>
</dbReference>
<dbReference type="OrthoDB" id="7318144at2"/>
<evidence type="ECO:0000256" key="10">
    <source>
        <dbReference type="ARBA" id="ARBA00022840"/>
    </source>
</evidence>
<dbReference type="PROSITE" id="PS50109">
    <property type="entry name" value="HIS_KIN"/>
    <property type="match status" value="1"/>
</dbReference>
<dbReference type="InterPro" id="IPR011006">
    <property type="entry name" value="CheY-like_superfamily"/>
</dbReference>
<keyword evidence="11 15" id="KW-1133">Transmembrane helix</keyword>
<dbReference type="SMART" id="SM00448">
    <property type="entry name" value="REC"/>
    <property type="match status" value="1"/>
</dbReference>
<dbReference type="FunFam" id="1.10.287.130:FF:000004">
    <property type="entry name" value="Ethylene receptor 1"/>
    <property type="match status" value="1"/>
</dbReference>
<proteinExistence type="predicted"/>
<accession>A0A2C8FCV1</accession>
<dbReference type="InterPro" id="IPR033479">
    <property type="entry name" value="dCache_1"/>
</dbReference>
<reference evidence="20" key="1">
    <citation type="submission" date="2017-09" db="EMBL/GenBank/DDBJ databases">
        <authorList>
            <person name="Regsiter A."/>
            <person name="William W."/>
        </authorList>
    </citation>
    <scope>NUCLEOTIDE SEQUENCE [LARGE SCALE GENOMIC DNA]</scope>
    <source>
        <strain evidence="20">500-1</strain>
    </source>
</reference>
<keyword evidence="9" id="KW-0418">Kinase</keyword>
<dbReference type="Gene3D" id="1.10.287.130">
    <property type="match status" value="1"/>
</dbReference>